<accession>A0A6P8IGK6</accession>
<dbReference type="InterPro" id="IPR051560">
    <property type="entry name" value="MAM_domain-containing"/>
</dbReference>
<dbReference type="Pfam" id="PF00057">
    <property type="entry name" value="Ldl_recept_a"/>
    <property type="match status" value="2"/>
</dbReference>
<feature type="disulfide bond" evidence="4">
    <location>
        <begin position="943"/>
        <end position="958"/>
    </location>
</feature>
<dbReference type="SUPFAM" id="SSF57424">
    <property type="entry name" value="LDL receptor-like module"/>
    <property type="match status" value="2"/>
</dbReference>
<dbReference type="Gene3D" id="4.10.400.10">
    <property type="entry name" value="Low-density Lipoprotein Receptor"/>
    <property type="match status" value="2"/>
</dbReference>
<dbReference type="SMART" id="SM00192">
    <property type="entry name" value="LDLa"/>
    <property type="match status" value="2"/>
</dbReference>
<feature type="domain" description="MAM" evidence="6">
    <location>
        <begin position="778"/>
        <end position="877"/>
    </location>
</feature>
<dbReference type="InterPro" id="IPR002172">
    <property type="entry name" value="LDrepeatLR_classA_rpt"/>
</dbReference>
<feature type="domain" description="MAM" evidence="6">
    <location>
        <begin position="24"/>
        <end position="183"/>
    </location>
</feature>
<dbReference type="PROSITE" id="PS51820">
    <property type="entry name" value="PA14"/>
    <property type="match status" value="1"/>
</dbReference>
<evidence type="ECO:0000256" key="5">
    <source>
        <dbReference type="SAM" id="SignalP"/>
    </source>
</evidence>
<dbReference type="InterPro" id="IPR000998">
    <property type="entry name" value="MAM_dom"/>
</dbReference>
<dbReference type="SUPFAM" id="SSF49899">
    <property type="entry name" value="Concanavalin A-like lectins/glucanases"/>
    <property type="match status" value="2"/>
</dbReference>
<dbReference type="PRINTS" id="PR00261">
    <property type="entry name" value="LDLRECEPTOR"/>
</dbReference>
<dbReference type="CDD" id="cd00112">
    <property type="entry name" value="LDLa"/>
    <property type="match status" value="2"/>
</dbReference>
<name>A0A6P8IGK6_ACTTE</name>
<evidence type="ECO:0000313" key="8">
    <source>
        <dbReference type="Proteomes" id="UP000515163"/>
    </source>
</evidence>
<dbReference type="PROSITE" id="PS50060">
    <property type="entry name" value="MAM_2"/>
    <property type="match status" value="2"/>
</dbReference>
<dbReference type="Pfam" id="PF22633">
    <property type="entry name" value="F5_F8_type_C_2"/>
    <property type="match status" value="1"/>
</dbReference>
<feature type="chain" id="PRO_5028264771" evidence="5">
    <location>
        <begin position="21"/>
        <end position="969"/>
    </location>
</feature>
<dbReference type="GeneID" id="116301061"/>
<dbReference type="KEGG" id="aten:116301061"/>
<dbReference type="CDD" id="cd06263">
    <property type="entry name" value="MAM"/>
    <property type="match status" value="1"/>
</dbReference>
<reference evidence="9" key="1">
    <citation type="submission" date="2025-08" db="UniProtKB">
        <authorList>
            <consortium name="RefSeq"/>
        </authorList>
    </citation>
    <scope>IDENTIFICATION</scope>
    <source>
        <tissue evidence="9">Tentacle</tissue>
    </source>
</reference>
<proteinExistence type="predicted"/>
<keyword evidence="3 4" id="KW-1015">Disulfide bond</keyword>
<dbReference type="SUPFAM" id="SSF49785">
    <property type="entry name" value="Galactose-binding domain-like"/>
    <property type="match status" value="1"/>
</dbReference>
<keyword evidence="2" id="KW-0106">Calcium</keyword>
<evidence type="ECO:0000256" key="3">
    <source>
        <dbReference type="ARBA" id="ARBA00023157"/>
    </source>
</evidence>
<dbReference type="RefSeq" id="XP_031565922.1">
    <property type="nucleotide sequence ID" value="XM_031710062.1"/>
</dbReference>
<dbReference type="InParanoid" id="A0A6P8IGK6"/>
<evidence type="ECO:0000256" key="4">
    <source>
        <dbReference type="PROSITE-ProRule" id="PRU00124"/>
    </source>
</evidence>
<dbReference type="Proteomes" id="UP000515163">
    <property type="component" value="Unplaced"/>
</dbReference>
<dbReference type="Gene3D" id="2.60.120.200">
    <property type="match status" value="2"/>
</dbReference>
<dbReference type="Gene3D" id="2.60.120.260">
    <property type="entry name" value="Galactose-binding domain-like"/>
    <property type="match status" value="1"/>
</dbReference>
<dbReference type="InterPro" id="IPR036055">
    <property type="entry name" value="LDL_receptor-like_sf"/>
</dbReference>
<gene>
    <name evidence="9" type="primary">LOC116301061</name>
</gene>
<dbReference type="GO" id="GO:0046872">
    <property type="term" value="F:metal ion binding"/>
    <property type="evidence" value="ECO:0007669"/>
    <property type="project" value="UniProtKB-KW"/>
</dbReference>
<evidence type="ECO:0000313" key="9">
    <source>
        <dbReference type="RefSeq" id="XP_031565922.1"/>
    </source>
</evidence>
<evidence type="ECO:0000259" key="7">
    <source>
        <dbReference type="PROSITE" id="PS51820"/>
    </source>
</evidence>
<dbReference type="PROSITE" id="PS50068">
    <property type="entry name" value="LDLRA_2"/>
    <property type="match status" value="2"/>
</dbReference>
<dbReference type="InterPro" id="IPR008979">
    <property type="entry name" value="Galactose-bd-like_sf"/>
</dbReference>
<keyword evidence="8" id="KW-1185">Reference proteome</keyword>
<dbReference type="PANTHER" id="PTHR23282">
    <property type="entry name" value="APICAL ENDOSOMAL GLYCOPROTEIN PRECURSOR"/>
    <property type="match status" value="1"/>
</dbReference>
<feature type="disulfide bond" evidence="4">
    <location>
        <begin position="895"/>
        <end position="913"/>
    </location>
</feature>
<organism evidence="8 9">
    <name type="scientific">Actinia tenebrosa</name>
    <name type="common">Australian red waratah sea anemone</name>
    <dbReference type="NCBI Taxonomy" id="6105"/>
    <lineage>
        <taxon>Eukaryota</taxon>
        <taxon>Metazoa</taxon>
        <taxon>Cnidaria</taxon>
        <taxon>Anthozoa</taxon>
        <taxon>Hexacorallia</taxon>
        <taxon>Actiniaria</taxon>
        <taxon>Actiniidae</taxon>
        <taxon>Actinia</taxon>
    </lineage>
</organism>
<keyword evidence="1" id="KW-0479">Metal-binding</keyword>
<feature type="signal peptide" evidence="5">
    <location>
        <begin position="1"/>
        <end position="20"/>
    </location>
</feature>
<dbReference type="AlphaFoldDB" id="A0A6P8IGK6"/>
<feature type="disulfide bond" evidence="4">
    <location>
        <begin position="888"/>
        <end position="900"/>
    </location>
</feature>
<sequence>MAPKGTLLVFLVVLTIDIFCESPGDCNFDRDYCNWVNDKSDNFDWLRRSGSTPTLFTGPSKDHTSGKGFYIYNYANDASDSHKPGDKAKLLSPSMRGPKCMTFYYNMYGQYMSCFLVYIKVENSTQYLAWIKSGDRGDRWIEAQVFINETGSYQVVLEVIQNWSWSGHGAIDDISFHNGSCEQNDDIFYVSKKYDTEVLYKVGTMPQYGDWKNQFSFTARKTTGALGEPMHFIYPSSSYGYPLITSTLRLEIRRFPLDFFYDSALINTSSVFYVLQRGGSMSEQISTVNSSYEHCCSLQGINSFNAVPVEDNIASKLPVNSSSATSMAFLAVDGNPDTCYYSRKSSNPWLSITLPKTAYVHRVKITNYKGCCNIPYASMEVTVERTLNAVVAISKQCGNNQPFSGDVLSRQFKCRPPIFGSRVFIRLHGDNVTLVLCRVTVAAFDSVDEAKGVHRQIWYKLINTQGMSSIRENIAFNSVPHGATLSRDFGSQFEVADNYGEMLTSFLQVPLSGNYTFHLSCGDECELWINEFHENGLLFDKGSINSDVGQLLVRIQKWASYNDSLGCVTASTTSKIYLTKCRIYEMKLYVKEGSSFQCLAVGMTTPNGNIEHPIKNKYLFWMQPGQRILTFTMLGPTVLEADLGETVSIKARYTFCCHGIHCPNCSLTVDFHVFGKVFDVSRSLKATCEEHLFSVQLDAVVQPGIHEMKILYTFTGTPKKEKGQRTVGQINVKVAVLQNETFTKGFGKWSTDSQPSWKTDNSSDELYAFIDGPYSSNLESPVLPWKQFYSQVGLCIDFSYLMPKPKPATLKIFLNITGIKSQLLWSLSGFHGNKWKRARVSWQAKENSLIVIRGESSVNAISVAIDTVTITTEACKVRPSYAFPGFTCNKDEFQCANGHCISNNQRCDNDFNCLDNSDEIGCKCLVNELTCPSGKCVKSRNLCDGTKDCENGLDEKRCGKEVNTRKHLK</sequence>
<dbReference type="InterPro" id="IPR013320">
    <property type="entry name" value="ConA-like_dom_sf"/>
</dbReference>
<dbReference type="GO" id="GO:0016020">
    <property type="term" value="C:membrane"/>
    <property type="evidence" value="ECO:0007669"/>
    <property type="project" value="InterPro"/>
</dbReference>
<dbReference type="OrthoDB" id="5990060at2759"/>
<feature type="disulfide bond" evidence="4">
    <location>
        <begin position="931"/>
        <end position="949"/>
    </location>
</feature>
<evidence type="ECO:0000259" key="6">
    <source>
        <dbReference type="PROSITE" id="PS50060"/>
    </source>
</evidence>
<dbReference type="SMART" id="SM00607">
    <property type="entry name" value="FTP"/>
    <property type="match status" value="1"/>
</dbReference>
<dbReference type="PANTHER" id="PTHR23282:SF101">
    <property type="entry name" value="MAM DOMAIN-CONTAINING PROTEIN"/>
    <property type="match status" value="1"/>
</dbReference>
<dbReference type="Pfam" id="PF00629">
    <property type="entry name" value="MAM"/>
    <property type="match status" value="2"/>
</dbReference>
<feature type="disulfide bond" evidence="4">
    <location>
        <begin position="924"/>
        <end position="936"/>
    </location>
</feature>
<feature type="domain" description="PA14" evidence="7">
    <location>
        <begin position="448"/>
        <end position="618"/>
    </location>
</feature>
<dbReference type="InterPro" id="IPR006585">
    <property type="entry name" value="FTP1"/>
</dbReference>
<feature type="disulfide bond" evidence="4">
    <location>
        <begin position="907"/>
        <end position="922"/>
    </location>
</feature>
<evidence type="ECO:0000256" key="1">
    <source>
        <dbReference type="ARBA" id="ARBA00022723"/>
    </source>
</evidence>
<dbReference type="SMART" id="SM00137">
    <property type="entry name" value="MAM"/>
    <property type="match status" value="1"/>
</dbReference>
<dbReference type="InterPro" id="IPR037524">
    <property type="entry name" value="PA14/GLEYA"/>
</dbReference>
<evidence type="ECO:0000256" key="2">
    <source>
        <dbReference type="ARBA" id="ARBA00022837"/>
    </source>
</evidence>
<keyword evidence="5" id="KW-0732">Signal</keyword>
<protein>
    <submittedName>
        <fullName evidence="9">Uncharacterized protein LOC116301061</fullName>
    </submittedName>
</protein>